<feature type="compositionally biased region" description="Basic and acidic residues" evidence="1">
    <location>
        <begin position="44"/>
        <end position="61"/>
    </location>
</feature>
<comment type="caution">
    <text evidence="2">The sequence shown here is derived from an EMBL/GenBank/DDBJ whole genome shotgun (WGS) entry which is preliminary data.</text>
</comment>
<dbReference type="EMBL" id="JANPWB010000008">
    <property type="protein sequence ID" value="KAJ1165204.1"/>
    <property type="molecule type" value="Genomic_DNA"/>
</dbReference>
<accession>A0AAV7SMH4</accession>
<keyword evidence="3" id="KW-1185">Reference proteome</keyword>
<feature type="region of interest" description="Disordered" evidence="1">
    <location>
        <begin position="1"/>
        <end position="122"/>
    </location>
</feature>
<sequence length="178" mass="19613">MVAATVKHNEEGVLAVKGPLPRSPRGTKDRLSPGSQYDFCVKGGRIDVDREKGEEKERQGTDKATTNSRRRRQHREVDDGGEEDGTDEGTCVAQRDKVPQDERGGQKAHAPGHIPGGTSLTKGVLLRPAVRRTVTAQRPQCLPHGWCGIAKIGARLSGPKKRWTRQRMPLLEPWGKMP</sequence>
<evidence type="ECO:0000313" key="2">
    <source>
        <dbReference type="EMBL" id="KAJ1165204.1"/>
    </source>
</evidence>
<evidence type="ECO:0000256" key="1">
    <source>
        <dbReference type="SAM" id="MobiDB-lite"/>
    </source>
</evidence>
<name>A0AAV7SMH4_PLEWA</name>
<feature type="compositionally biased region" description="Basic and acidic residues" evidence="1">
    <location>
        <begin position="94"/>
        <end position="105"/>
    </location>
</feature>
<dbReference type="AlphaFoldDB" id="A0AAV7SMH4"/>
<proteinExistence type="predicted"/>
<organism evidence="2 3">
    <name type="scientific">Pleurodeles waltl</name>
    <name type="common">Iberian ribbed newt</name>
    <dbReference type="NCBI Taxonomy" id="8319"/>
    <lineage>
        <taxon>Eukaryota</taxon>
        <taxon>Metazoa</taxon>
        <taxon>Chordata</taxon>
        <taxon>Craniata</taxon>
        <taxon>Vertebrata</taxon>
        <taxon>Euteleostomi</taxon>
        <taxon>Amphibia</taxon>
        <taxon>Batrachia</taxon>
        <taxon>Caudata</taxon>
        <taxon>Salamandroidea</taxon>
        <taxon>Salamandridae</taxon>
        <taxon>Pleurodelinae</taxon>
        <taxon>Pleurodeles</taxon>
    </lineage>
</organism>
<gene>
    <name evidence="2" type="ORF">NDU88_005632</name>
</gene>
<evidence type="ECO:0000313" key="3">
    <source>
        <dbReference type="Proteomes" id="UP001066276"/>
    </source>
</evidence>
<reference evidence="2" key="1">
    <citation type="journal article" date="2022" name="bioRxiv">
        <title>Sequencing and chromosome-scale assembly of the giantPleurodeles waltlgenome.</title>
        <authorList>
            <person name="Brown T."/>
            <person name="Elewa A."/>
            <person name="Iarovenko S."/>
            <person name="Subramanian E."/>
            <person name="Araus A.J."/>
            <person name="Petzold A."/>
            <person name="Susuki M."/>
            <person name="Suzuki K.-i.T."/>
            <person name="Hayashi T."/>
            <person name="Toyoda A."/>
            <person name="Oliveira C."/>
            <person name="Osipova E."/>
            <person name="Leigh N.D."/>
            <person name="Simon A."/>
            <person name="Yun M.H."/>
        </authorList>
    </citation>
    <scope>NUCLEOTIDE SEQUENCE</scope>
    <source>
        <strain evidence="2">20211129_DDA</strain>
        <tissue evidence="2">Liver</tissue>
    </source>
</reference>
<protein>
    <submittedName>
        <fullName evidence="2">Uncharacterized protein</fullName>
    </submittedName>
</protein>
<dbReference type="Proteomes" id="UP001066276">
    <property type="component" value="Chromosome 4_2"/>
</dbReference>